<feature type="compositionally biased region" description="Low complexity" evidence="1">
    <location>
        <begin position="70"/>
        <end position="80"/>
    </location>
</feature>
<dbReference type="Proteomes" id="UP000217935">
    <property type="component" value="Chromosome"/>
</dbReference>
<sequence>MAQNESYNQSSGGNGGLYFILGAIVVVLGVILYVMLGGDTSPMTQGADGASVTINNDAPDNGGSLNVTTEESAPEAPASE</sequence>
<keyword evidence="4" id="KW-1185">Reference proteome</keyword>
<feature type="region of interest" description="Disordered" evidence="1">
    <location>
        <begin position="44"/>
        <end position="80"/>
    </location>
</feature>
<keyword evidence="2" id="KW-1133">Transmembrane helix</keyword>
<dbReference type="AlphaFoldDB" id="A0A291GD93"/>
<dbReference type="OrthoDB" id="9956630at2"/>
<name>A0A291GD93_9RHOB</name>
<evidence type="ECO:0000313" key="3">
    <source>
        <dbReference type="EMBL" id="ATG48161.1"/>
    </source>
</evidence>
<gene>
    <name evidence="3" type="ORF">CEW89_11640</name>
</gene>
<feature type="transmembrane region" description="Helical" evidence="2">
    <location>
        <begin position="16"/>
        <end position="36"/>
    </location>
</feature>
<feature type="compositionally biased region" description="Polar residues" evidence="1">
    <location>
        <begin position="52"/>
        <end position="69"/>
    </location>
</feature>
<evidence type="ECO:0000256" key="2">
    <source>
        <dbReference type="SAM" id="Phobius"/>
    </source>
</evidence>
<accession>A0A291GD93</accession>
<keyword evidence="2" id="KW-0812">Transmembrane</keyword>
<evidence type="ECO:0000313" key="4">
    <source>
        <dbReference type="Proteomes" id="UP000217935"/>
    </source>
</evidence>
<dbReference type="KEGG" id="ceh:CEW89_11640"/>
<organism evidence="3 4">
    <name type="scientific">Celeribacter ethanolicus</name>
    <dbReference type="NCBI Taxonomy" id="1758178"/>
    <lineage>
        <taxon>Bacteria</taxon>
        <taxon>Pseudomonadati</taxon>
        <taxon>Pseudomonadota</taxon>
        <taxon>Alphaproteobacteria</taxon>
        <taxon>Rhodobacterales</taxon>
        <taxon>Roseobacteraceae</taxon>
        <taxon>Celeribacter</taxon>
    </lineage>
</organism>
<reference evidence="3 4" key="1">
    <citation type="submission" date="2017-06" db="EMBL/GenBank/DDBJ databases">
        <title>Celeribacter sp. TSPH2 complete genome sequence.</title>
        <authorList>
            <person name="Woo J.-H."/>
            <person name="Kim H.-S."/>
        </authorList>
    </citation>
    <scope>NUCLEOTIDE SEQUENCE [LARGE SCALE GENOMIC DNA]</scope>
    <source>
        <strain evidence="3 4">TSPH2</strain>
    </source>
</reference>
<proteinExistence type="predicted"/>
<protein>
    <submittedName>
        <fullName evidence="3">Uncharacterized protein</fullName>
    </submittedName>
</protein>
<keyword evidence="2" id="KW-0472">Membrane</keyword>
<evidence type="ECO:0000256" key="1">
    <source>
        <dbReference type="SAM" id="MobiDB-lite"/>
    </source>
</evidence>
<dbReference type="STRING" id="1758178.GCA_001550095_00308"/>
<dbReference type="RefSeq" id="WP_066704527.1">
    <property type="nucleotide sequence ID" value="NZ_CP022196.1"/>
</dbReference>
<dbReference type="EMBL" id="CP022196">
    <property type="protein sequence ID" value="ATG48161.1"/>
    <property type="molecule type" value="Genomic_DNA"/>
</dbReference>